<dbReference type="Gene3D" id="3.40.50.720">
    <property type="entry name" value="NAD(P)-binding Rossmann-like Domain"/>
    <property type="match status" value="1"/>
</dbReference>
<dbReference type="SUPFAM" id="SSF51735">
    <property type="entry name" value="NAD(P)-binding Rossmann-fold domains"/>
    <property type="match status" value="1"/>
</dbReference>
<evidence type="ECO:0000256" key="1">
    <source>
        <dbReference type="ARBA" id="ARBA00006484"/>
    </source>
</evidence>
<name>A0A423WUL4_9PEZI</name>
<evidence type="ECO:0000256" key="3">
    <source>
        <dbReference type="ARBA" id="ARBA00023002"/>
    </source>
</evidence>
<dbReference type="Pfam" id="PF00106">
    <property type="entry name" value="adh_short"/>
    <property type="match status" value="1"/>
</dbReference>
<organism evidence="4 5">
    <name type="scientific">Cytospora schulzeri</name>
    <dbReference type="NCBI Taxonomy" id="448051"/>
    <lineage>
        <taxon>Eukaryota</taxon>
        <taxon>Fungi</taxon>
        <taxon>Dikarya</taxon>
        <taxon>Ascomycota</taxon>
        <taxon>Pezizomycotina</taxon>
        <taxon>Sordariomycetes</taxon>
        <taxon>Sordariomycetidae</taxon>
        <taxon>Diaporthales</taxon>
        <taxon>Cytosporaceae</taxon>
        <taxon>Cytospora</taxon>
    </lineage>
</organism>
<evidence type="ECO:0000313" key="4">
    <source>
        <dbReference type="EMBL" id="ROW06987.1"/>
    </source>
</evidence>
<dbReference type="PROSITE" id="PS00061">
    <property type="entry name" value="ADH_SHORT"/>
    <property type="match status" value="1"/>
</dbReference>
<evidence type="ECO:0000256" key="2">
    <source>
        <dbReference type="ARBA" id="ARBA00022857"/>
    </source>
</evidence>
<dbReference type="InterPro" id="IPR020904">
    <property type="entry name" value="Sc_DH/Rdtase_CS"/>
</dbReference>
<gene>
    <name evidence="4" type="ORF">VMCG_04066</name>
</gene>
<evidence type="ECO:0000313" key="5">
    <source>
        <dbReference type="Proteomes" id="UP000283895"/>
    </source>
</evidence>
<dbReference type="PRINTS" id="PR00081">
    <property type="entry name" value="GDHRDH"/>
</dbReference>
<dbReference type="PANTHER" id="PTHR44229">
    <property type="entry name" value="15-HYDROXYPROSTAGLANDIN DEHYDROGENASE [NAD(+)]"/>
    <property type="match status" value="1"/>
</dbReference>
<dbReference type="Proteomes" id="UP000283895">
    <property type="component" value="Unassembled WGS sequence"/>
</dbReference>
<dbReference type="AlphaFoldDB" id="A0A423WUL4"/>
<protein>
    <submittedName>
        <fullName evidence="4">Uncharacterized protein</fullName>
    </submittedName>
</protein>
<proteinExistence type="inferred from homology"/>
<reference evidence="4 5" key="1">
    <citation type="submission" date="2015-09" db="EMBL/GenBank/DDBJ databases">
        <title>Host preference determinants of Valsa canker pathogens revealed by comparative genomics.</title>
        <authorList>
            <person name="Yin Z."/>
            <person name="Huang L."/>
        </authorList>
    </citation>
    <scope>NUCLEOTIDE SEQUENCE [LARGE SCALE GENOMIC DNA]</scope>
    <source>
        <strain evidence="4 5">03-1</strain>
    </source>
</reference>
<dbReference type="GO" id="GO:0016616">
    <property type="term" value="F:oxidoreductase activity, acting on the CH-OH group of donors, NAD or NADP as acceptor"/>
    <property type="evidence" value="ECO:0007669"/>
    <property type="project" value="TreeGrafter"/>
</dbReference>
<keyword evidence="3" id="KW-0560">Oxidoreductase</keyword>
<dbReference type="OrthoDB" id="5371740at2759"/>
<accession>A0A423WUL4</accession>
<dbReference type="EMBL" id="LKEA01000009">
    <property type="protein sequence ID" value="ROW06987.1"/>
    <property type="molecule type" value="Genomic_DNA"/>
</dbReference>
<keyword evidence="2" id="KW-0521">NADP</keyword>
<comment type="caution">
    <text evidence="4">The sequence shown here is derived from an EMBL/GenBank/DDBJ whole genome shotgun (WGS) entry which is preliminary data.</text>
</comment>
<dbReference type="InterPro" id="IPR002347">
    <property type="entry name" value="SDR_fam"/>
</dbReference>
<keyword evidence="5" id="KW-1185">Reference proteome</keyword>
<dbReference type="STRING" id="356882.A0A423WUL4"/>
<sequence>MAEILFSEKSAQELKGKFTGGAQGIGAAAVALYHSFGAHVYFGDWDDIKGKNVEQELQSKGSGGSVHFQKLDVREYNSQLALFDTAFRDHGRVDVAVSCAAVAEKSGWFEPENLDLESVRREPLPLKEHVDINLVSVLSFCRIALAYMKASKPLEDSASFSKSIVLVSSIAGITEAPGLFAYSTSKHGVIGLMRALRPWAPLKYGVRVNALCPWATDTQLLGVKDKWVKEKMPMNTPHDVGKIILQCSADETLNGKAVFVSGGRYFDTEEGIDRTLPQWMGEKNAKEWLKGQEILGLSTLYMMWNPFGTIHEYTTPTLGAGSMADLV</sequence>
<comment type="similarity">
    <text evidence="1">Belongs to the short-chain dehydrogenases/reductases (SDR) family.</text>
</comment>
<dbReference type="InterPro" id="IPR036291">
    <property type="entry name" value="NAD(P)-bd_dom_sf"/>
</dbReference>
<dbReference type="GO" id="GO:0005737">
    <property type="term" value="C:cytoplasm"/>
    <property type="evidence" value="ECO:0007669"/>
    <property type="project" value="TreeGrafter"/>
</dbReference>
<dbReference type="PANTHER" id="PTHR44229:SF4">
    <property type="entry name" value="15-HYDROXYPROSTAGLANDIN DEHYDROGENASE [NAD(+)]"/>
    <property type="match status" value="1"/>
</dbReference>